<feature type="domain" description="Helicase C-terminal" evidence="8">
    <location>
        <begin position="235"/>
        <end position="382"/>
    </location>
</feature>
<dbReference type="Gene3D" id="3.40.50.300">
    <property type="entry name" value="P-loop containing nucleotide triphosphate hydrolases"/>
    <property type="match status" value="2"/>
</dbReference>
<evidence type="ECO:0000256" key="4">
    <source>
        <dbReference type="ARBA" id="ARBA00022840"/>
    </source>
</evidence>
<dbReference type="InterPro" id="IPR027417">
    <property type="entry name" value="P-loop_NTPase"/>
</dbReference>
<evidence type="ECO:0000313" key="11">
    <source>
        <dbReference type="Proteomes" id="UP001148125"/>
    </source>
</evidence>
<accession>A0ABT5VEM8</accession>
<feature type="domain" description="Helicase ATP-binding" evidence="7">
    <location>
        <begin position="35"/>
        <end position="209"/>
    </location>
</feature>
<evidence type="ECO:0000313" key="10">
    <source>
        <dbReference type="EMBL" id="MDE5413921.1"/>
    </source>
</evidence>
<dbReference type="InterPro" id="IPR050547">
    <property type="entry name" value="DEAD_box_RNA_helicases"/>
</dbReference>
<dbReference type="CDD" id="cd18787">
    <property type="entry name" value="SF2_C_DEAD"/>
    <property type="match status" value="1"/>
</dbReference>
<evidence type="ECO:0000256" key="6">
    <source>
        <dbReference type="SAM" id="MobiDB-lite"/>
    </source>
</evidence>
<dbReference type="GO" id="GO:0004386">
    <property type="term" value="F:helicase activity"/>
    <property type="evidence" value="ECO:0007669"/>
    <property type="project" value="UniProtKB-KW"/>
</dbReference>
<dbReference type="InterPro" id="IPR011545">
    <property type="entry name" value="DEAD/DEAH_box_helicase_dom"/>
</dbReference>
<dbReference type="Pfam" id="PF00271">
    <property type="entry name" value="Helicase_C"/>
    <property type="match status" value="1"/>
</dbReference>
<feature type="domain" description="DEAD-box RNA helicase Q" evidence="9">
    <location>
        <begin position="4"/>
        <end position="32"/>
    </location>
</feature>
<dbReference type="InterPro" id="IPR014014">
    <property type="entry name" value="RNA_helicase_DEAD_Q_motif"/>
</dbReference>
<keyword evidence="2" id="KW-0378">Hydrolase</keyword>
<dbReference type="InterPro" id="IPR044742">
    <property type="entry name" value="DEAD/DEAH_RhlB"/>
</dbReference>
<feature type="compositionally biased region" description="Basic and acidic residues" evidence="6">
    <location>
        <begin position="419"/>
        <end position="428"/>
    </location>
</feature>
<evidence type="ECO:0000256" key="1">
    <source>
        <dbReference type="ARBA" id="ARBA00022741"/>
    </source>
</evidence>
<dbReference type="EMBL" id="JAOTPO010000006">
    <property type="protein sequence ID" value="MDE5413921.1"/>
    <property type="molecule type" value="Genomic_DNA"/>
</dbReference>
<evidence type="ECO:0000256" key="3">
    <source>
        <dbReference type="ARBA" id="ARBA00022806"/>
    </source>
</evidence>
<evidence type="ECO:0000256" key="5">
    <source>
        <dbReference type="PROSITE-ProRule" id="PRU00552"/>
    </source>
</evidence>
<proteinExistence type="predicted"/>
<dbReference type="SUPFAM" id="SSF52540">
    <property type="entry name" value="P-loop containing nucleoside triphosphate hydrolases"/>
    <property type="match status" value="1"/>
</dbReference>
<organism evidence="10 11">
    <name type="scientific">Alkalihalobacterium chitinilyticum</name>
    <dbReference type="NCBI Taxonomy" id="2980103"/>
    <lineage>
        <taxon>Bacteria</taxon>
        <taxon>Bacillati</taxon>
        <taxon>Bacillota</taxon>
        <taxon>Bacilli</taxon>
        <taxon>Bacillales</taxon>
        <taxon>Bacillaceae</taxon>
        <taxon>Alkalihalobacterium</taxon>
    </lineage>
</organism>
<gene>
    <name evidence="10" type="ORF">N7Z68_11030</name>
</gene>
<keyword evidence="1" id="KW-0547">Nucleotide-binding</keyword>
<dbReference type="Pfam" id="PF00270">
    <property type="entry name" value="DEAD"/>
    <property type="match status" value="1"/>
</dbReference>
<dbReference type="PROSITE" id="PS51195">
    <property type="entry name" value="Q_MOTIF"/>
    <property type="match status" value="1"/>
</dbReference>
<protein>
    <submittedName>
        <fullName evidence="10">DEAD/DEAH box helicase</fullName>
    </submittedName>
</protein>
<sequence length="437" mass="49260">MTNSNFARFDLQAFLINAVTAQGFTLPTEIQERLIPAIRSGKDVIGQSQTGSGKTLAFLLPIVDVIDYEREEVQAVITAPTRELATQIFNELKKLLDHQEEQTIQAKLLVGGTDRSRMIDKLEKTQPHIVIGTPGRISDLIADQALTVQETPILVVDEADQMLDMGFLEDVDKVASRMAVDLQMLVFSATIPEKLQPFLRKYMNNPRHVHVKPEHAAAPKIEHRLIALRHRNKIGVTIEVAKIVNPYLAIIFTNTKEQADEVADAMLSQGLNVGRLHGGLQPRERKQVMKQVNDVKIQYLVATDLAARGIDIKGITHIINYNIPKDLDFYIHRVGRTARAGNEGLAVTIYEPHEQEAIEKLIKRGISFTFTDIKNDELITLDKQKFGGNKPKAKSPVTSGKAIARPKKVKPGYKKKARYLQEKQDKRERRINRRKNK</sequence>
<dbReference type="SMART" id="SM00487">
    <property type="entry name" value="DEXDc"/>
    <property type="match status" value="1"/>
</dbReference>
<feature type="short sequence motif" description="Q motif" evidence="5">
    <location>
        <begin position="4"/>
        <end position="32"/>
    </location>
</feature>
<comment type="caution">
    <text evidence="10">The sequence shown here is derived from an EMBL/GenBank/DDBJ whole genome shotgun (WGS) entry which is preliminary data.</text>
</comment>
<evidence type="ECO:0000259" key="8">
    <source>
        <dbReference type="PROSITE" id="PS51194"/>
    </source>
</evidence>
<evidence type="ECO:0000259" key="9">
    <source>
        <dbReference type="PROSITE" id="PS51195"/>
    </source>
</evidence>
<keyword evidence="4" id="KW-0067">ATP-binding</keyword>
<dbReference type="PANTHER" id="PTHR47963">
    <property type="entry name" value="DEAD-BOX ATP-DEPENDENT RNA HELICASE 47, MITOCHONDRIAL"/>
    <property type="match status" value="1"/>
</dbReference>
<dbReference type="InterPro" id="IPR001650">
    <property type="entry name" value="Helicase_C-like"/>
</dbReference>
<dbReference type="CDD" id="cd00268">
    <property type="entry name" value="DEADc"/>
    <property type="match status" value="1"/>
</dbReference>
<dbReference type="PANTHER" id="PTHR47963:SF1">
    <property type="entry name" value="DEAD-BOX ATP-DEPENDENT RNA HELICASE CSHB"/>
    <property type="match status" value="1"/>
</dbReference>
<dbReference type="PROSITE" id="PS51194">
    <property type="entry name" value="HELICASE_CTER"/>
    <property type="match status" value="1"/>
</dbReference>
<evidence type="ECO:0000256" key="2">
    <source>
        <dbReference type="ARBA" id="ARBA00022801"/>
    </source>
</evidence>
<feature type="region of interest" description="Disordered" evidence="6">
    <location>
        <begin position="387"/>
        <end position="437"/>
    </location>
</feature>
<reference evidence="10" key="1">
    <citation type="submission" date="2024-05" db="EMBL/GenBank/DDBJ databases">
        <title>Alkalihalobacillus sp. strain MEB203 novel alkaliphilic bacterium from Lonar Lake, India.</title>
        <authorList>
            <person name="Joshi A."/>
            <person name="Thite S."/>
            <person name="Mengade P."/>
        </authorList>
    </citation>
    <scope>NUCLEOTIDE SEQUENCE</scope>
    <source>
        <strain evidence="10">MEB 203</strain>
    </source>
</reference>
<evidence type="ECO:0000259" key="7">
    <source>
        <dbReference type="PROSITE" id="PS51192"/>
    </source>
</evidence>
<dbReference type="InterPro" id="IPR014001">
    <property type="entry name" value="Helicase_ATP-bd"/>
</dbReference>
<dbReference type="PROSITE" id="PS51192">
    <property type="entry name" value="HELICASE_ATP_BIND_1"/>
    <property type="match status" value="1"/>
</dbReference>
<keyword evidence="11" id="KW-1185">Reference proteome</keyword>
<name>A0ABT5VEM8_9BACI</name>
<dbReference type="Proteomes" id="UP001148125">
    <property type="component" value="Unassembled WGS sequence"/>
</dbReference>
<keyword evidence="3 10" id="KW-0347">Helicase</keyword>
<dbReference type="SMART" id="SM00490">
    <property type="entry name" value="HELICc"/>
    <property type="match status" value="1"/>
</dbReference>
<dbReference type="RefSeq" id="WP_275118531.1">
    <property type="nucleotide sequence ID" value="NZ_JAOTPO010000006.1"/>
</dbReference>
<feature type="compositionally biased region" description="Basic residues" evidence="6">
    <location>
        <begin position="404"/>
        <end position="418"/>
    </location>
</feature>